<gene>
    <name evidence="5" type="ORF">GCM10022395_23350</name>
</gene>
<dbReference type="InterPro" id="IPR018062">
    <property type="entry name" value="HTH_AraC-typ_CS"/>
</dbReference>
<proteinExistence type="predicted"/>
<evidence type="ECO:0000313" key="5">
    <source>
        <dbReference type="EMBL" id="GAA3573383.1"/>
    </source>
</evidence>
<reference evidence="6" key="1">
    <citation type="journal article" date="2019" name="Int. J. Syst. Evol. Microbiol.">
        <title>The Global Catalogue of Microorganisms (GCM) 10K type strain sequencing project: providing services to taxonomists for standard genome sequencing and annotation.</title>
        <authorList>
            <consortium name="The Broad Institute Genomics Platform"/>
            <consortium name="The Broad Institute Genome Sequencing Center for Infectious Disease"/>
            <person name="Wu L."/>
            <person name="Ma J."/>
        </authorList>
    </citation>
    <scope>NUCLEOTIDE SEQUENCE [LARGE SCALE GENOMIC DNA]</scope>
    <source>
        <strain evidence="6">JCM 17111</strain>
    </source>
</reference>
<accession>A0ABP6Y1F6</accession>
<evidence type="ECO:0000256" key="2">
    <source>
        <dbReference type="ARBA" id="ARBA00023125"/>
    </source>
</evidence>
<keyword evidence="6" id="KW-1185">Reference proteome</keyword>
<dbReference type="SMART" id="SM00342">
    <property type="entry name" value="HTH_ARAC"/>
    <property type="match status" value="1"/>
</dbReference>
<dbReference type="PROSITE" id="PS00041">
    <property type="entry name" value="HTH_ARAC_FAMILY_1"/>
    <property type="match status" value="1"/>
</dbReference>
<name>A0ABP6Y1F6_9FLAO</name>
<evidence type="ECO:0000259" key="4">
    <source>
        <dbReference type="PROSITE" id="PS01124"/>
    </source>
</evidence>
<dbReference type="Pfam" id="PF12833">
    <property type="entry name" value="HTH_18"/>
    <property type="match status" value="1"/>
</dbReference>
<sequence length="320" mass="37136">MPDKEDRMQQILRMLLEMANGNFFFRLERSDREDNLEAMSVILNMLAEEIQESLVNQMHIRPRGTTKHIVQMCFLLDGQAIIKMTNQKACTILADTYSNIIDRPFESYLTKDSRDIWTRTWKRLNNKGGCDTSALLTFRTNENLLVSDNCYITSFKGIDNATKQTLVTIIHQTKGAYELEKELKKSIVNFKSNKQIPFKRDAGPKTSRPTLRSDDLNKIRNGQDFIMNNLEKDIPNLKDLALLLGTNEFKLKHGFKELYGVSVHQFLIRERLRKAKMLVQYSSIPLKTIAFMVGFKTNSYFSKTFSKKYGYTPSELRKKS</sequence>
<comment type="caution">
    <text evidence="5">The sequence shown here is derived from an EMBL/GenBank/DDBJ whole genome shotgun (WGS) entry which is preliminary data.</text>
</comment>
<feature type="domain" description="HTH araC/xylS-type" evidence="4">
    <location>
        <begin position="220"/>
        <end position="319"/>
    </location>
</feature>
<evidence type="ECO:0000256" key="3">
    <source>
        <dbReference type="ARBA" id="ARBA00023163"/>
    </source>
</evidence>
<dbReference type="Gene3D" id="1.10.10.60">
    <property type="entry name" value="Homeodomain-like"/>
    <property type="match status" value="2"/>
</dbReference>
<organism evidence="5 6">
    <name type="scientific">Snuella lapsa</name>
    <dbReference type="NCBI Taxonomy" id="870481"/>
    <lineage>
        <taxon>Bacteria</taxon>
        <taxon>Pseudomonadati</taxon>
        <taxon>Bacteroidota</taxon>
        <taxon>Flavobacteriia</taxon>
        <taxon>Flavobacteriales</taxon>
        <taxon>Flavobacteriaceae</taxon>
        <taxon>Snuella</taxon>
    </lineage>
</organism>
<dbReference type="Proteomes" id="UP001500954">
    <property type="component" value="Unassembled WGS sequence"/>
</dbReference>
<dbReference type="RefSeq" id="WP_345006308.1">
    <property type="nucleotide sequence ID" value="NZ_BAABCY010000064.1"/>
</dbReference>
<dbReference type="PRINTS" id="PR00032">
    <property type="entry name" value="HTHARAC"/>
</dbReference>
<dbReference type="SUPFAM" id="SSF46689">
    <property type="entry name" value="Homeodomain-like"/>
    <property type="match status" value="1"/>
</dbReference>
<dbReference type="InterPro" id="IPR018060">
    <property type="entry name" value="HTH_AraC"/>
</dbReference>
<dbReference type="EMBL" id="BAABCY010000064">
    <property type="protein sequence ID" value="GAA3573383.1"/>
    <property type="molecule type" value="Genomic_DNA"/>
</dbReference>
<dbReference type="PROSITE" id="PS01124">
    <property type="entry name" value="HTH_ARAC_FAMILY_2"/>
    <property type="match status" value="1"/>
</dbReference>
<protein>
    <recommendedName>
        <fullName evidence="4">HTH araC/xylS-type domain-containing protein</fullName>
    </recommendedName>
</protein>
<dbReference type="PANTHER" id="PTHR43280:SF2">
    <property type="entry name" value="HTH-TYPE TRANSCRIPTIONAL REGULATOR EXSA"/>
    <property type="match status" value="1"/>
</dbReference>
<keyword evidence="2" id="KW-0238">DNA-binding</keyword>
<dbReference type="InterPro" id="IPR020449">
    <property type="entry name" value="Tscrpt_reg_AraC-type_HTH"/>
</dbReference>
<keyword evidence="1" id="KW-0805">Transcription regulation</keyword>
<keyword evidence="3" id="KW-0804">Transcription</keyword>
<dbReference type="PANTHER" id="PTHR43280">
    <property type="entry name" value="ARAC-FAMILY TRANSCRIPTIONAL REGULATOR"/>
    <property type="match status" value="1"/>
</dbReference>
<evidence type="ECO:0000313" key="6">
    <source>
        <dbReference type="Proteomes" id="UP001500954"/>
    </source>
</evidence>
<evidence type="ECO:0000256" key="1">
    <source>
        <dbReference type="ARBA" id="ARBA00023015"/>
    </source>
</evidence>
<dbReference type="InterPro" id="IPR009057">
    <property type="entry name" value="Homeodomain-like_sf"/>
</dbReference>